<organism evidence="1 2">
    <name type="scientific">Rhynchophorus ferrugineus</name>
    <name type="common">Red palm weevil</name>
    <name type="synonym">Curculio ferrugineus</name>
    <dbReference type="NCBI Taxonomy" id="354439"/>
    <lineage>
        <taxon>Eukaryota</taxon>
        <taxon>Metazoa</taxon>
        <taxon>Ecdysozoa</taxon>
        <taxon>Arthropoda</taxon>
        <taxon>Hexapoda</taxon>
        <taxon>Insecta</taxon>
        <taxon>Pterygota</taxon>
        <taxon>Neoptera</taxon>
        <taxon>Endopterygota</taxon>
        <taxon>Coleoptera</taxon>
        <taxon>Polyphaga</taxon>
        <taxon>Cucujiformia</taxon>
        <taxon>Curculionidae</taxon>
        <taxon>Dryophthorinae</taxon>
        <taxon>Rhynchophorus</taxon>
    </lineage>
</organism>
<protein>
    <submittedName>
        <fullName evidence="1">Uncharacterized protein</fullName>
    </submittedName>
</protein>
<evidence type="ECO:0000313" key="1">
    <source>
        <dbReference type="EMBL" id="KAF7277765.1"/>
    </source>
</evidence>
<name>A0A834IGW0_RHYFE</name>
<evidence type="ECO:0000313" key="2">
    <source>
        <dbReference type="Proteomes" id="UP000625711"/>
    </source>
</evidence>
<dbReference type="Proteomes" id="UP000625711">
    <property type="component" value="Unassembled WGS sequence"/>
</dbReference>
<comment type="caution">
    <text evidence="1">The sequence shown here is derived from an EMBL/GenBank/DDBJ whole genome shotgun (WGS) entry which is preliminary data.</text>
</comment>
<gene>
    <name evidence="1" type="ORF">GWI33_009187</name>
</gene>
<proteinExistence type="predicted"/>
<reference evidence="1" key="1">
    <citation type="submission" date="2020-08" db="EMBL/GenBank/DDBJ databases">
        <title>Genome sequencing and assembly of the red palm weevil Rhynchophorus ferrugineus.</title>
        <authorList>
            <person name="Dias G.B."/>
            <person name="Bergman C.M."/>
            <person name="Manee M."/>
        </authorList>
    </citation>
    <scope>NUCLEOTIDE SEQUENCE</scope>
    <source>
        <strain evidence="1">AA-2017</strain>
        <tissue evidence="1">Whole larva</tissue>
    </source>
</reference>
<keyword evidence="2" id="KW-1185">Reference proteome</keyword>
<sequence>MNKKEFRVLIKYCCLKGNNIVEAKNWLEFADTAPGNSIIKDCSFLLDPFVFLNKSNERSLFLLVSSFLVIPNLLSLSAFCDTTLSNPERKQHHLRILYH</sequence>
<dbReference type="AlphaFoldDB" id="A0A834IGW0"/>
<dbReference type="EMBL" id="JAACXV010000413">
    <property type="protein sequence ID" value="KAF7277765.1"/>
    <property type="molecule type" value="Genomic_DNA"/>
</dbReference>
<dbReference type="OrthoDB" id="616263at2759"/>
<accession>A0A834IGW0</accession>